<dbReference type="OrthoDB" id="5294966at2"/>
<dbReference type="PANTHER" id="PTHR11245">
    <property type="entry name" value="STANNIOCALCIN"/>
    <property type="match status" value="1"/>
</dbReference>
<dbReference type="GO" id="GO:0006874">
    <property type="term" value="P:intracellular calcium ion homeostasis"/>
    <property type="evidence" value="ECO:0007669"/>
    <property type="project" value="TreeGrafter"/>
</dbReference>
<organism evidence="3 4">
    <name type="scientific">Bacteriovorax stolpii</name>
    <name type="common">Bdellovibrio stolpii</name>
    <dbReference type="NCBI Taxonomy" id="960"/>
    <lineage>
        <taxon>Bacteria</taxon>
        <taxon>Pseudomonadati</taxon>
        <taxon>Bdellovibrionota</taxon>
        <taxon>Bacteriovoracia</taxon>
        <taxon>Bacteriovoracales</taxon>
        <taxon>Bacteriovoracaceae</taxon>
        <taxon>Bacteriovorax</taxon>
    </lineage>
</organism>
<dbReference type="Proteomes" id="UP000235584">
    <property type="component" value="Chromosome"/>
</dbReference>
<dbReference type="EMBL" id="CP025704">
    <property type="protein sequence ID" value="AUN99399.1"/>
    <property type="molecule type" value="Genomic_DNA"/>
</dbReference>
<gene>
    <name evidence="3" type="ORF">C0V70_15050</name>
</gene>
<dbReference type="RefSeq" id="WP_102244690.1">
    <property type="nucleotide sequence ID" value="NZ_CP025704.1"/>
</dbReference>
<name>A0A2K9NV58_BACTC</name>
<keyword evidence="1" id="KW-0372">Hormone</keyword>
<dbReference type="GO" id="GO:0005179">
    <property type="term" value="F:hormone activity"/>
    <property type="evidence" value="ECO:0007669"/>
    <property type="project" value="UniProtKB-KW"/>
</dbReference>
<evidence type="ECO:0000256" key="2">
    <source>
        <dbReference type="ARBA" id="ARBA00023157"/>
    </source>
</evidence>
<evidence type="ECO:0000256" key="1">
    <source>
        <dbReference type="ARBA" id="ARBA00022702"/>
    </source>
</evidence>
<protein>
    <submittedName>
        <fullName evidence="3">Uncharacterized protein</fullName>
    </submittedName>
</protein>
<reference evidence="3 4" key="1">
    <citation type="submission" date="2018-01" db="EMBL/GenBank/DDBJ databases">
        <title>Complete genome sequence of Bacteriovorax stolpii DSM12778.</title>
        <authorList>
            <person name="Tang B."/>
            <person name="Chang J."/>
        </authorList>
    </citation>
    <scope>NUCLEOTIDE SEQUENCE [LARGE SCALE GENOMIC DNA]</scope>
    <source>
        <strain evidence="3 4">DSM 12778</strain>
    </source>
</reference>
<dbReference type="GO" id="GO:0005615">
    <property type="term" value="C:extracellular space"/>
    <property type="evidence" value="ECO:0007669"/>
    <property type="project" value="TreeGrafter"/>
</dbReference>
<proteinExistence type="predicted"/>
<dbReference type="InterPro" id="IPR004978">
    <property type="entry name" value="Stanniocalcin"/>
</dbReference>
<keyword evidence="2" id="KW-1015">Disulfide bond</keyword>
<keyword evidence="4" id="KW-1185">Reference proteome</keyword>
<evidence type="ECO:0000313" key="3">
    <source>
        <dbReference type="EMBL" id="AUN99399.1"/>
    </source>
</evidence>
<dbReference type="AlphaFoldDB" id="A0A2K9NV58"/>
<dbReference type="KEGG" id="bsto:C0V70_15050"/>
<sequence length="152" mass="17767">MKTFILCLLFSFNVKAELQAPEYGSCNFYLSLEKTIPCGPAGYAKDFGYFYCEQFLKAKAYRFSERGKEFLTKNAFCLQDEIYRAYMENPHLSCQQIESSAFKDHVNCYTESDFCELSISDKVILTNIIKKQLPLKIVRDQIKEVLKRCRQQ</sequence>
<dbReference type="PANTHER" id="PTHR11245:SF6">
    <property type="entry name" value="DUF19 DOMAIN-CONTAINING PROTEIN"/>
    <property type="match status" value="1"/>
</dbReference>
<evidence type="ECO:0000313" key="4">
    <source>
        <dbReference type="Proteomes" id="UP000235584"/>
    </source>
</evidence>
<accession>A0A2K9NV58</accession>